<reference evidence="1 2" key="1">
    <citation type="journal article" date="2019" name="Commun. Biol.">
        <title>The bagworm genome reveals a unique fibroin gene that provides high tensile strength.</title>
        <authorList>
            <person name="Kono N."/>
            <person name="Nakamura H."/>
            <person name="Ohtoshi R."/>
            <person name="Tomita M."/>
            <person name="Numata K."/>
            <person name="Arakawa K."/>
        </authorList>
    </citation>
    <scope>NUCLEOTIDE SEQUENCE [LARGE SCALE GENOMIC DNA]</scope>
</reference>
<accession>A0A4C1USJ7</accession>
<proteinExistence type="predicted"/>
<dbReference type="EMBL" id="BGZK01000218">
    <property type="protein sequence ID" value="GBP29289.1"/>
    <property type="molecule type" value="Genomic_DNA"/>
</dbReference>
<sequence length="86" mass="9075">MFGTDLLFISSEIKGLGCRAFHPAGLTLRPTRQVSIGPSLSLIRLSEKGSPIETLFQGVILDPVAVTDAMTSSGTDAFRPGTVQVV</sequence>
<name>A0A4C1USJ7_EUMVA</name>
<keyword evidence="2" id="KW-1185">Reference proteome</keyword>
<comment type="caution">
    <text evidence="1">The sequence shown here is derived from an EMBL/GenBank/DDBJ whole genome shotgun (WGS) entry which is preliminary data.</text>
</comment>
<dbReference type="AlphaFoldDB" id="A0A4C1USJ7"/>
<gene>
    <name evidence="1" type="ORF">EVAR_78983_1</name>
</gene>
<evidence type="ECO:0000313" key="1">
    <source>
        <dbReference type="EMBL" id="GBP29289.1"/>
    </source>
</evidence>
<organism evidence="1 2">
    <name type="scientific">Eumeta variegata</name>
    <name type="common">Bagworm moth</name>
    <name type="synonym">Eumeta japonica</name>
    <dbReference type="NCBI Taxonomy" id="151549"/>
    <lineage>
        <taxon>Eukaryota</taxon>
        <taxon>Metazoa</taxon>
        <taxon>Ecdysozoa</taxon>
        <taxon>Arthropoda</taxon>
        <taxon>Hexapoda</taxon>
        <taxon>Insecta</taxon>
        <taxon>Pterygota</taxon>
        <taxon>Neoptera</taxon>
        <taxon>Endopterygota</taxon>
        <taxon>Lepidoptera</taxon>
        <taxon>Glossata</taxon>
        <taxon>Ditrysia</taxon>
        <taxon>Tineoidea</taxon>
        <taxon>Psychidae</taxon>
        <taxon>Oiketicinae</taxon>
        <taxon>Eumeta</taxon>
    </lineage>
</organism>
<dbReference type="Proteomes" id="UP000299102">
    <property type="component" value="Unassembled WGS sequence"/>
</dbReference>
<evidence type="ECO:0000313" key="2">
    <source>
        <dbReference type="Proteomes" id="UP000299102"/>
    </source>
</evidence>
<protein>
    <submittedName>
        <fullName evidence="1">Uncharacterized protein</fullName>
    </submittedName>
</protein>